<sequence length="183" mass="21582">MVDAMRVWLALMLVMLLLFIFPLRDTFQRHDEMSELVAMKVATAYVDAIRDKGVITPQMWNSLIEDLYRTGYVYDIEMEHYEKYYVPIYNDPVQHNSFQNEFMTHYQLVHHKDMMNKLFPNTSIGISDSSRLYHLKAGDYFQVTLNRLDETRSSRLTRWLTFDADPVAAFSIPIGGMVRNETH</sequence>
<proteinExistence type="predicted"/>
<keyword evidence="1" id="KW-1133">Transmembrane helix</keyword>
<feature type="transmembrane region" description="Helical" evidence="1">
    <location>
        <begin position="6"/>
        <end position="23"/>
    </location>
</feature>
<accession>A0A559IZP6</accession>
<reference evidence="2 3" key="1">
    <citation type="submission" date="2019-07" db="EMBL/GenBank/DDBJ databases">
        <authorList>
            <person name="Kim J."/>
        </authorList>
    </citation>
    <scope>NUCLEOTIDE SEQUENCE [LARGE SCALE GENOMIC DNA]</scope>
    <source>
        <strain evidence="2 3">N4</strain>
    </source>
</reference>
<organism evidence="2 3">
    <name type="scientific">Paenibacillus agilis</name>
    <dbReference type="NCBI Taxonomy" id="3020863"/>
    <lineage>
        <taxon>Bacteria</taxon>
        <taxon>Bacillati</taxon>
        <taxon>Bacillota</taxon>
        <taxon>Bacilli</taxon>
        <taxon>Bacillales</taxon>
        <taxon>Paenibacillaceae</taxon>
        <taxon>Paenibacillus</taxon>
    </lineage>
</organism>
<evidence type="ECO:0000313" key="3">
    <source>
        <dbReference type="Proteomes" id="UP000318102"/>
    </source>
</evidence>
<dbReference type="RefSeq" id="WP_144989262.1">
    <property type="nucleotide sequence ID" value="NZ_VNJK01000001.1"/>
</dbReference>
<protein>
    <submittedName>
        <fullName evidence="2">Uncharacterized protein</fullName>
    </submittedName>
</protein>
<comment type="caution">
    <text evidence="2">The sequence shown here is derived from an EMBL/GenBank/DDBJ whole genome shotgun (WGS) entry which is preliminary data.</text>
</comment>
<dbReference type="Proteomes" id="UP000318102">
    <property type="component" value="Unassembled WGS sequence"/>
</dbReference>
<keyword evidence="1" id="KW-0812">Transmembrane</keyword>
<gene>
    <name evidence="2" type="ORF">FPZ44_08550</name>
</gene>
<dbReference type="AlphaFoldDB" id="A0A559IZP6"/>
<evidence type="ECO:0000256" key="1">
    <source>
        <dbReference type="SAM" id="Phobius"/>
    </source>
</evidence>
<evidence type="ECO:0000313" key="2">
    <source>
        <dbReference type="EMBL" id="TVX93105.1"/>
    </source>
</evidence>
<dbReference type="OrthoDB" id="2082320at2"/>
<keyword evidence="1" id="KW-0472">Membrane</keyword>
<dbReference type="EMBL" id="VNJK01000001">
    <property type="protein sequence ID" value="TVX93105.1"/>
    <property type="molecule type" value="Genomic_DNA"/>
</dbReference>
<name>A0A559IZP6_9BACL</name>
<keyword evidence="3" id="KW-1185">Reference proteome</keyword>